<comment type="caution">
    <text evidence="1">The sequence shown here is derived from an EMBL/GenBank/DDBJ whole genome shotgun (WGS) entry which is preliminary data.</text>
</comment>
<protein>
    <submittedName>
        <fullName evidence="1">Uncharacterized protein</fullName>
    </submittedName>
</protein>
<reference evidence="1" key="1">
    <citation type="submission" date="2022-12" db="EMBL/GenBank/DDBJ databases">
        <authorList>
            <person name="Petersen C."/>
        </authorList>
    </citation>
    <scope>NUCLEOTIDE SEQUENCE</scope>
    <source>
        <strain evidence="1">IBT 17660</strain>
    </source>
</reference>
<dbReference type="EMBL" id="JAPWDO010000001">
    <property type="protein sequence ID" value="KAJ5486146.1"/>
    <property type="molecule type" value="Genomic_DNA"/>
</dbReference>
<reference evidence="1" key="2">
    <citation type="journal article" date="2023" name="IMA Fungus">
        <title>Comparative genomic study of the Penicillium genus elucidates a diverse pangenome and 15 lateral gene transfer events.</title>
        <authorList>
            <person name="Petersen C."/>
            <person name="Sorensen T."/>
            <person name="Nielsen M.R."/>
            <person name="Sondergaard T.E."/>
            <person name="Sorensen J.L."/>
            <person name="Fitzpatrick D.A."/>
            <person name="Frisvad J.C."/>
            <person name="Nielsen K.L."/>
        </authorList>
    </citation>
    <scope>NUCLEOTIDE SEQUENCE</scope>
    <source>
        <strain evidence="1">IBT 17660</strain>
    </source>
</reference>
<accession>A0A9W9X8R9</accession>
<keyword evidence="2" id="KW-1185">Reference proteome</keyword>
<organism evidence="1 2">
    <name type="scientific">Penicillium desertorum</name>
    <dbReference type="NCBI Taxonomy" id="1303715"/>
    <lineage>
        <taxon>Eukaryota</taxon>
        <taxon>Fungi</taxon>
        <taxon>Dikarya</taxon>
        <taxon>Ascomycota</taxon>
        <taxon>Pezizomycotina</taxon>
        <taxon>Eurotiomycetes</taxon>
        <taxon>Eurotiomycetidae</taxon>
        <taxon>Eurotiales</taxon>
        <taxon>Aspergillaceae</taxon>
        <taxon>Penicillium</taxon>
    </lineage>
</organism>
<name>A0A9W9X8R9_9EURO</name>
<sequence length="61" mass="6871">MAADPTWTYGDMSMSLDSWCCYAATADTFPLVTVFFVSLPFTDWDSLAAGRTAGDHWNIWR</sequence>
<proteinExistence type="predicted"/>
<evidence type="ECO:0000313" key="2">
    <source>
        <dbReference type="Proteomes" id="UP001147760"/>
    </source>
</evidence>
<gene>
    <name evidence="1" type="ORF">N7530_000446</name>
</gene>
<dbReference type="AlphaFoldDB" id="A0A9W9X8R9"/>
<dbReference type="Proteomes" id="UP001147760">
    <property type="component" value="Unassembled WGS sequence"/>
</dbReference>
<evidence type="ECO:0000313" key="1">
    <source>
        <dbReference type="EMBL" id="KAJ5486146.1"/>
    </source>
</evidence>